<keyword evidence="9 11" id="KW-0239">DNA-directed DNA polymerase</keyword>
<dbReference type="GO" id="GO:0003887">
    <property type="term" value="F:DNA-directed DNA polymerase activity"/>
    <property type="evidence" value="ECO:0007669"/>
    <property type="project" value="UniProtKB-UniRule"/>
</dbReference>
<evidence type="ECO:0000256" key="2">
    <source>
        <dbReference type="ARBA" id="ARBA00022490"/>
    </source>
</evidence>
<dbReference type="CDD" id="cd04484">
    <property type="entry name" value="polC_OBF"/>
    <property type="match status" value="1"/>
</dbReference>
<dbReference type="NCBIfam" id="NF001688">
    <property type="entry name" value="PRK00448.1"/>
    <property type="match status" value="1"/>
</dbReference>
<accession>A0A9D2EL94</accession>
<feature type="compositionally biased region" description="Basic and acidic residues" evidence="12">
    <location>
        <begin position="197"/>
        <end position="219"/>
    </location>
</feature>
<dbReference type="SUPFAM" id="SSF53098">
    <property type="entry name" value="Ribonuclease H-like"/>
    <property type="match status" value="1"/>
</dbReference>
<keyword evidence="8 11" id="KW-0269">Exonuclease</keyword>
<dbReference type="InterPro" id="IPR011708">
    <property type="entry name" value="DNA_pol3_alpha_NTPase_dom"/>
</dbReference>
<dbReference type="InterPro" id="IPR004805">
    <property type="entry name" value="DnaE2/DnaE/PolC"/>
</dbReference>
<dbReference type="Pfam" id="PF11490">
    <property type="entry name" value="DNA_pol3_a_NII"/>
    <property type="match status" value="1"/>
</dbReference>
<organism evidence="15 16">
    <name type="scientific">Candidatus Anaerobutyricum stercoris</name>
    <dbReference type="NCBI Taxonomy" id="2838457"/>
    <lineage>
        <taxon>Bacteria</taxon>
        <taxon>Bacillati</taxon>
        <taxon>Bacillota</taxon>
        <taxon>Clostridia</taxon>
        <taxon>Lachnospirales</taxon>
        <taxon>Lachnospiraceae</taxon>
        <taxon>Anaerobutyricum</taxon>
    </lineage>
</organism>
<dbReference type="EMBL" id="DXBR01000068">
    <property type="protein sequence ID" value="HIZ39778.1"/>
    <property type="molecule type" value="Genomic_DNA"/>
</dbReference>
<dbReference type="InterPro" id="IPR029460">
    <property type="entry name" value="DNAPol_HHH"/>
</dbReference>
<keyword evidence="3 11" id="KW-0808">Transferase</keyword>
<dbReference type="Pfam" id="PF00929">
    <property type="entry name" value="RNase_T"/>
    <property type="match status" value="1"/>
</dbReference>
<dbReference type="GO" id="GO:0003677">
    <property type="term" value="F:DNA binding"/>
    <property type="evidence" value="ECO:0007669"/>
    <property type="project" value="UniProtKB-UniRule"/>
</dbReference>
<dbReference type="Pfam" id="PF17657">
    <property type="entry name" value="DNA_pol3_finger"/>
    <property type="match status" value="1"/>
</dbReference>
<dbReference type="Pfam" id="PF14480">
    <property type="entry name" value="DNA_pol3_a_NI"/>
    <property type="match status" value="1"/>
</dbReference>
<evidence type="ECO:0000256" key="3">
    <source>
        <dbReference type="ARBA" id="ARBA00022679"/>
    </source>
</evidence>
<keyword evidence="5 11" id="KW-0235">DNA replication</keyword>
<protein>
    <recommendedName>
        <fullName evidence="11">DNA polymerase III PolC-type</fullName>
        <shortName evidence="11">PolIII</shortName>
        <ecNumber evidence="11">2.7.7.7</ecNumber>
    </recommendedName>
</protein>
<dbReference type="Gene3D" id="6.10.140.1510">
    <property type="match status" value="1"/>
</dbReference>
<evidence type="ECO:0000256" key="10">
    <source>
        <dbReference type="ARBA" id="ARBA00049244"/>
    </source>
</evidence>
<dbReference type="GO" id="GO:0005737">
    <property type="term" value="C:cytoplasm"/>
    <property type="evidence" value="ECO:0007669"/>
    <property type="project" value="UniProtKB-SubCell"/>
</dbReference>
<evidence type="ECO:0000259" key="13">
    <source>
        <dbReference type="SMART" id="SM00479"/>
    </source>
</evidence>
<dbReference type="Gene3D" id="1.10.150.700">
    <property type="entry name" value="PolC, middle finger domain"/>
    <property type="match status" value="1"/>
</dbReference>
<dbReference type="InterPro" id="IPR004013">
    <property type="entry name" value="PHP_dom"/>
</dbReference>
<evidence type="ECO:0000259" key="14">
    <source>
        <dbReference type="SMART" id="SM00481"/>
    </source>
</evidence>
<feature type="region of interest" description="Disordered" evidence="12">
    <location>
        <begin position="197"/>
        <end position="222"/>
    </location>
</feature>
<keyword evidence="7 11" id="KW-0378">Hydrolase</keyword>
<reference evidence="15" key="1">
    <citation type="journal article" date="2021" name="PeerJ">
        <title>Extensive microbial diversity within the chicken gut microbiome revealed by metagenomics and culture.</title>
        <authorList>
            <person name="Gilroy R."/>
            <person name="Ravi A."/>
            <person name="Getino M."/>
            <person name="Pursley I."/>
            <person name="Horton D.L."/>
            <person name="Alikhan N.F."/>
            <person name="Baker D."/>
            <person name="Gharbi K."/>
            <person name="Hall N."/>
            <person name="Watson M."/>
            <person name="Adriaenssens E.M."/>
            <person name="Foster-Nyarko E."/>
            <person name="Jarju S."/>
            <person name="Secka A."/>
            <person name="Antonio M."/>
            <person name="Oren A."/>
            <person name="Chaudhuri R.R."/>
            <person name="La Ragione R."/>
            <person name="Hildebrand F."/>
            <person name="Pallen M.J."/>
        </authorList>
    </citation>
    <scope>NUCLEOTIDE SEQUENCE</scope>
    <source>
        <strain evidence="15">CHK179-28034</strain>
    </source>
</reference>
<dbReference type="Proteomes" id="UP000824049">
    <property type="component" value="Unassembled WGS sequence"/>
</dbReference>
<dbReference type="InterPro" id="IPR006054">
    <property type="entry name" value="DnaQ"/>
</dbReference>
<reference evidence="15" key="2">
    <citation type="submission" date="2021-04" db="EMBL/GenBank/DDBJ databases">
        <authorList>
            <person name="Gilroy R."/>
        </authorList>
    </citation>
    <scope>NUCLEOTIDE SEQUENCE</scope>
    <source>
        <strain evidence="15">CHK179-28034</strain>
    </source>
</reference>
<dbReference type="SMART" id="SM00481">
    <property type="entry name" value="POLIIIAc"/>
    <property type="match status" value="1"/>
</dbReference>
<evidence type="ECO:0000256" key="9">
    <source>
        <dbReference type="ARBA" id="ARBA00022932"/>
    </source>
</evidence>
<dbReference type="InterPro" id="IPR003141">
    <property type="entry name" value="Pol/His_phosphatase_N"/>
</dbReference>
<proteinExistence type="inferred from homology"/>
<dbReference type="Gene3D" id="1.10.150.870">
    <property type="match status" value="1"/>
</dbReference>
<dbReference type="HAMAP" id="MF_00356">
    <property type="entry name" value="DNApol_PolC"/>
    <property type="match status" value="1"/>
</dbReference>
<evidence type="ECO:0000256" key="6">
    <source>
        <dbReference type="ARBA" id="ARBA00022722"/>
    </source>
</evidence>
<comment type="function">
    <text evidence="1 11">Required for replicative DNA synthesis. This DNA polymerase also exhibits 3' to 5' exonuclease activity.</text>
</comment>
<evidence type="ECO:0000256" key="7">
    <source>
        <dbReference type="ARBA" id="ARBA00022801"/>
    </source>
</evidence>
<evidence type="ECO:0000313" key="15">
    <source>
        <dbReference type="EMBL" id="HIZ39778.1"/>
    </source>
</evidence>
<evidence type="ECO:0000256" key="4">
    <source>
        <dbReference type="ARBA" id="ARBA00022695"/>
    </source>
</evidence>
<dbReference type="InterPro" id="IPR036397">
    <property type="entry name" value="RNaseH_sf"/>
</dbReference>
<keyword evidence="6 11" id="KW-0540">Nuclease</keyword>
<dbReference type="InterPro" id="IPR013520">
    <property type="entry name" value="Ribonucl_H"/>
</dbReference>
<evidence type="ECO:0000256" key="1">
    <source>
        <dbReference type="ARBA" id="ARBA00003452"/>
    </source>
</evidence>
<dbReference type="Gene3D" id="3.20.20.140">
    <property type="entry name" value="Metal-dependent hydrolases"/>
    <property type="match status" value="2"/>
</dbReference>
<dbReference type="FunFam" id="3.30.420.10:FF:000045">
    <property type="entry name" value="3'-5' exonuclease DinG"/>
    <property type="match status" value="1"/>
</dbReference>
<dbReference type="SMART" id="SM00479">
    <property type="entry name" value="EXOIII"/>
    <property type="match status" value="1"/>
</dbReference>
<dbReference type="InterPro" id="IPR012337">
    <property type="entry name" value="RNaseH-like_sf"/>
</dbReference>
<dbReference type="NCBIfam" id="TIGR01405">
    <property type="entry name" value="polC_Gram_pos"/>
    <property type="match status" value="1"/>
</dbReference>
<dbReference type="PANTHER" id="PTHR32294">
    <property type="entry name" value="DNA POLYMERASE III SUBUNIT ALPHA"/>
    <property type="match status" value="1"/>
</dbReference>
<feature type="domain" description="Polymerase/histidinol phosphatase N-terminal" evidence="14">
    <location>
        <begin position="373"/>
        <end position="441"/>
    </location>
</feature>
<dbReference type="InterPro" id="IPR006308">
    <property type="entry name" value="Pol_III_a_PolC-type_gram_pos"/>
</dbReference>
<evidence type="ECO:0000256" key="8">
    <source>
        <dbReference type="ARBA" id="ARBA00022839"/>
    </source>
</evidence>
<dbReference type="PANTHER" id="PTHR32294:SF5">
    <property type="entry name" value="DNA POLYMERASE III POLC-TYPE"/>
    <property type="match status" value="1"/>
</dbReference>
<dbReference type="InterPro" id="IPR028112">
    <property type="entry name" value="DNA_PolC-type_N_I"/>
</dbReference>
<sequence>MEQRQTFPEVFPDYTIPDNLRYALSNTIVTKVVMKQSKNQLIVHTKSEHIMGKKLINKIAYDLKNELFRGTSVFLAIDDTYELSPVYTLEQLTKDYWDSILYEIHRMGQVEYSLFLRCEWGFEGNIMTILLEDSFLARNKSAKLKQYLEEMYAHRFGKEIQVGFDFTDDAKNAFYKARNHKLSLEVGMVMEQIEKAEAEKSSQKKAGENGQEKDGEQKPARKGNVFSSNFFEERARRQEFGGYAKRQKDPDIIYGKNCDGEVVPIEEIVDEIGETVIRGQIIGLEIWEIRRERSIVSFRITDFTDTIVGKVFLRNAQLPDFLDEFQKGKFYKVKGMPRMDTFERDITMSSIVGIKPIPDFREKRMDKSLEKRVELHLHTVMSDLDSVVDIKKVIQTAKDWGHPALAITDHGVLQAFPIANHCITMDEPFKIIYGVEGYFVDDLKKLVTNAKGQTLSDSFVVFDLETTGFSPVHDAIIEIGAVKVSGGEIVDHYSVFVNPKRPIPLRITELTSIDDAMVAGAEDIETILPEFLAFCEGCSLVAHNAEFDVSFIEANADRLGYEHDFTVLDTVQMARMLLPGLNRFKLNTVCKHLGIKQEHHHRAVDDARVTAEVFVRFVEMLKEQGVHTLEELNSKGSTSADLIKKAMTYHGIILVKNDVGRVNLNRLVSASHLDYFNRRPRMPKSLIEKYREGLILGSACEAGELFQAIIRGKSEEEIARIVNFYDYLEIQPIGNNAFMLESDKYDAKTVEDLQNYNRRIVELGEQYHKPVVATCDVHFLNPEDEQYRRILMAGKGFADADNQAPLYFRTTEEMLEEFSYLGEQKAREVVITNTNKIADMIEKISPVHPDKCPPVIPNSDKELTDICYNRAHEIYGPELPEIVKERLDRELTSIISNGFAVMYIIAQKLVKDSNDHGYLVGSRGSVGSSFVATMSGITEVNPLSAHYICPKCHFVDFDSEYVKPYTMKGMSGCDMPDRDCPVCGTKLLKEGHDIPFETFLGFKGNKEPDIDLNFSGEYQAKAHKYVEVIFGEGSAFRAGTIGTLAEKTAYGYVMKYFEERGIHKRRCEMERLAEGCTGVKRTTGQHPGGIIVVPHEHEIYDFTAIQHPANDVNTDIITTHFEYHSIDHNLLKLDILGHDDPTMIRRLEDLTGIDAKTIPLDDKDVMELFHGTEILGITPEDIGGVEMGSLGVPEFGTDFVMQMLKDTNPQCFSDLVRISGLSHGTDVWLGNAQTLIETGQAEISTAICCRDDIMTYLINMGLDKEESFTIMESVRKGKGLKDDWVETMLSHGVPEWYIGSCRKIKYMFPKAHAAAYVMMGWRVAWFKVHKPLAYYAAYFSIRASAFSYEIMCRGRAILEEYLEELTSMPKEQQTKKDQDTIRDGRIAQEMYARGFEFIPIDIYRAKARDCQIIDGKIMPPLSSVEGLGDKACDQVEEAAKHGPFTSLDNFRNQAKVSKTNVDKMVELGILTGLPETDQLSLADFMVV</sequence>
<dbReference type="Pfam" id="PF07733">
    <property type="entry name" value="DNA_pol3_alpha"/>
    <property type="match status" value="1"/>
</dbReference>
<dbReference type="Gene3D" id="3.30.420.10">
    <property type="entry name" value="Ribonuclease H-like superfamily/Ribonuclease H"/>
    <property type="match status" value="1"/>
</dbReference>
<dbReference type="InterPro" id="IPR044923">
    <property type="entry name" value="PolC_middle_finger_sf"/>
</dbReference>
<dbReference type="Gene3D" id="2.40.50.140">
    <property type="entry name" value="Nucleic acid-binding proteins"/>
    <property type="match status" value="1"/>
</dbReference>
<dbReference type="EC" id="2.7.7.7" evidence="11"/>
<dbReference type="Gene3D" id="3.30.1900.20">
    <property type="match status" value="2"/>
</dbReference>
<gene>
    <name evidence="11" type="primary">polC</name>
    <name evidence="15" type="ORF">H9968_07615</name>
</gene>
<dbReference type="GO" id="GO:0008408">
    <property type="term" value="F:3'-5' exonuclease activity"/>
    <property type="evidence" value="ECO:0007669"/>
    <property type="project" value="UniProtKB-UniRule"/>
</dbReference>
<dbReference type="CDD" id="cd06127">
    <property type="entry name" value="DEDDh"/>
    <property type="match status" value="1"/>
</dbReference>
<dbReference type="GO" id="GO:0006261">
    <property type="term" value="P:DNA-templated DNA replication"/>
    <property type="evidence" value="ECO:0007669"/>
    <property type="project" value="UniProtKB-UniRule"/>
</dbReference>
<name>A0A9D2EL94_9FIRM</name>
<evidence type="ECO:0000256" key="11">
    <source>
        <dbReference type="HAMAP-Rule" id="MF_00356"/>
    </source>
</evidence>
<evidence type="ECO:0000256" key="12">
    <source>
        <dbReference type="SAM" id="MobiDB-lite"/>
    </source>
</evidence>
<evidence type="ECO:0000313" key="16">
    <source>
        <dbReference type="Proteomes" id="UP000824049"/>
    </source>
</evidence>
<keyword evidence="2 11" id="KW-0963">Cytoplasm</keyword>
<dbReference type="InterPro" id="IPR040982">
    <property type="entry name" value="DNA_pol3_finger"/>
</dbReference>
<dbReference type="NCBIfam" id="TIGR00573">
    <property type="entry name" value="dnaq"/>
    <property type="match status" value="1"/>
</dbReference>
<dbReference type="Pfam" id="PF14579">
    <property type="entry name" value="HHH_6"/>
    <property type="match status" value="1"/>
</dbReference>
<comment type="subcellular location">
    <subcellularLocation>
        <location evidence="11">Cytoplasm</location>
    </subcellularLocation>
</comment>
<dbReference type="CDD" id="cd07435">
    <property type="entry name" value="PHP_PolIIIA_POLC"/>
    <property type="match status" value="1"/>
</dbReference>
<comment type="similarity">
    <text evidence="11">Belongs to the DNA polymerase type-C family. PolC subfamily.</text>
</comment>
<keyword evidence="4 11" id="KW-0548">Nucleotidyltransferase</keyword>
<feature type="domain" description="Exonuclease" evidence="13">
    <location>
        <begin position="458"/>
        <end position="623"/>
    </location>
</feature>
<comment type="catalytic activity">
    <reaction evidence="10 11">
        <text>DNA(n) + a 2'-deoxyribonucleoside 5'-triphosphate = DNA(n+1) + diphosphate</text>
        <dbReference type="Rhea" id="RHEA:22508"/>
        <dbReference type="Rhea" id="RHEA-COMP:17339"/>
        <dbReference type="Rhea" id="RHEA-COMP:17340"/>
        <dbReference type="ChEBI" id="CHEBI:33019"/>
        <dbReference type="ChEBI" id="CHEBI:61560"/>
        <dbReference type="ChEBI" id="CHEBI:173112"/>
        <dbReference type="EC" id="2.7.7.7"/>
    </reaction>
</comment>
<dbReference type="InterPro" id="IPR024754">
    <property type="entry name" value="DNA_PolC-like_N_II"/>
</dbReference>
<dbReference type="InterPro" id="IPR012340">
    <property type="entry name" value="NA-bd_OB-fold"/>
</dbReference>
<dbReference type="Pfam" id="PF02811">
    <property type="entry name" value="PHP"/>
    <property type="match status" value="2"/>
</dbReference>
<evidence type="ECO:0000256" key="5">
    <source>
        <dbReference type="ARBA" id="ARBA00022705"/>
    </source>
</evidence>
<comment type="caution">
    <text evidence="15">The sequence shown here is derived from an EMBL/GenBank/DDBJ whole genome shotgun (WGS) entry which is preliminary data.</text>
</comment>